<comment type="caution">
    <text evidence="2">The sequence shown here is derived from an EMBL/GenBank/DDBJ whole genome shotgun (WGS) entry which is preliminary data.</text>
</comment>
<sequence>MVEADSQDDIIVVGGTSSPQNEE</sequence>
<name>A0A392VT63_9FABA</name>
<reference evidence="2 3" key="1">
    <citation type="journal article" date="2018" name="Front. Plant Sci.">
        <title>Red Clover (Trifolium pratense) and Zigzag Clover (T. medium) - A Picture of Genomic Similarities and Differences.</title>
        <authorList>
            <person name="Dluhosova J."/>
            <person name="Istvanek J."/>
            <person name="Nedelnik J."/>
            <person name="Repkova J."/>
        </authorList>
    </citation>
    <scope>NUCLEOTIDE SEQUENCE [LARGE SCALE GENOMIC DNA]</scope>
    <source>
        <strain evidence="3">cv. 10/8</strain>
        <tissue evidence="2">Leaf</tissue>
    </source>
</reference>
<feature type="non-terminal residue" evidence="2">
    <location>
        <position position="23"/>
    </location>
</feature>
<proteinExistence type="predicted"/>
<keyword evidence="3" id="KW-1185">Reference proteome</keyword>
<dbReference type="EMBL" id="LXQA011223889">
    <property type="protein sequence ID" value="MCI89610.1"/>
    <property type="molecule type" value="Genomic_DNA"/>
</dbReference>
<protein>
    <submittedName>
        <fullName evidence="2">Uncharacterized protein</fullName>
    </submittedName>
</protein>
<organism evidence="2 3">
    <name type="scientific">Trifolium medium</name>
    <dbReference type="NCBI Taxonomy" id="97028"/>
    <lineage>
        <taxon>Eukaryota</taxon>
        <taxon>Viridiplantae</taxon>
        <taxon>Streptophyta</taxon>
        <taxon>Embryophyta</taxon>
        <taxon>Tracheophyta</taxon>
        <taxon>Spermatophyta</taxon>
        <taxon>Magnoliopsida</taxon>
        <taxon>eudicotyledons</taxon>
        <taxon>Gunneridae</taxon>
        <taxon>Pentapetalae</taxon>
        <taxon>rosids</taxon>
        <taxon>fabids</taxon>
        <taxon>Fabales</taxon>
        <taxon>Fabaceae</taxon>
        <taxon>Papilionoideae</taxon>
        <taxon>50 kb inversion clade</taxon>
        <taxon>NPAAA clade</taxon>
        <taxon>Hologalegina</taxon>
        <taxon>IRL clade</taxon>
        <taxon>Trifolieae</taxon>
        <taxon>Trifolium</taxon>
    </lineage>
</organism>
<dbReference type="Proteomes" id="UP000265520">
    <property type="component" value="Unassembled WGS sequence"/>
</dbReference>
<evidence type="ECO:0000256" key="1">
    <source>
        <dbReference type="SAM" id="MobiDB-lite"/>
    </source>
</evidence>
<evidence type="ECO:0000313" key="3">
    <source>
        <dbReference type="Proteomes" id="UP000265520"/>
    </source>
</evidence>
<evidence type="ECO:0000313" key="2">
    <source>
        <dbReference type="EMBL" id="MCI89610.1"/>
    </source>
</evidence>
<dbReference type="AlphaFoldDB" id="A0A392VT63"/>
<feature type="region of interest" description="Disordered" evidence="1">
    <location>
        <begin position="1"/>
        <end position="23"/>
    </location>
</feature>
<accession>A0A392VT63</accession>